<feature type="compositionally biased region" description="Low complexity" evidence="11">
    <location>
        <begin position="374"/>
        <end position="388"/>
    </location>
</feature>
<keyword evidence="5" id="KW-0862">Zinc</keyword>
<protein>
    <submittedName>
        <fullName evidence="14">Uncharacterized protein</fullName>
    </submittedName>
</protein>
<dbReference type="PROSITE" id="PS00028">
    <property type="entry name" value="ZINC_FINGER_C2H2_1"/>
    <property type="match status" value="1"/>
</dbReference>
<dbReference type="InterPro" id="IPR036236">
    <property type="entry name" value="Znf_C2H2_sf"/>
</dbReference>
<dbReference type="InterPro" id="IPR041588">
    <property type="entry name" value="Integrase_H2C2"/>
</dbReference>
<keyword evidence="4 10" id="KW-0863">Zinc-finger</keyword>
<dbReference type="GO" id="GO:0000978">
    <property type="term" value="F:RNA polymerase II cis-regulatory region sequence-specific DNA binding"/>
    <property type="evidence" value="ECO:0007669"/>
    <property type="project" value="TreeGrafter"/>
</dbReference>
<evidence type="ECO:0000256" key="6">
    <source>
        <dbReference type="ARBA" id="ARBA00023015"/>
    </source>
</evidence>
<organism evidence="14 15">
    <name type="scientific">Albula glossodonta</name>
    <name type="common">roundjaw bonefish</name>
    <dbReference type="NCBI Taxonomy" id="121402"/>
    <lineage>
        <taxon>Eukaryota</taxon>
        <taxon>Metazoa</taxon>
        <taxon>Chordata</taxon>
        <taxon>Craniata</taxon>
        <taxon>Vertebrata</taxon>
        <taxon>Euteleostomi</taxon>
        <taxon>Actinopterygii</taxon>
        <taxon>Neopterygii</taxon>
        <taxon>Teleostei</taxon>
        <taxon>Albuliformes</taxon>
        <taxon>Albulidae</taxon>
        <taxon>Albula</taxon>
    </lineage>
</organism>
<gene>
    <name evidence="14" type="ORF">JZ751_029106</name>
</gene>
<comment type="subcellular location">
    <subcellularLocation>
        <location evidence="1">Nucleus</location>
    </subcellularLocation>
</comment>
<feature type="region of interest" description="Disordered" evidence="11">
    <location>
        <begin position="562"/>
        <end position="583"/>
    </location>
</feature>
<reference evidence="14" key="1">
    <citation type="thesis" date="2021" institute="BYU ScholarsArchive" country="Provo, UT, USA">
        <title>Applications of and Algorithms for Genome Assembly and Genomic Analyses with an Emphasis on Marine Teleosts.</title>
        <authorList>
            <person name="Pickett B.D."/>
        </authorList>
    </citation>
    <scope>NUCLEOTIDE SEQUENCE</scope>
    <source>
        <strain evidence="14">HI-2016</strain>
    </source>
</reference>
<dbReference type="Pfam" id="PF17921">
    <property type="entry name" value="Integrase_H2C2"/>
    <property type="match status" value="1"/>
</dbReference>
<evidence type="ECO:0000256" key="5">
    <source>
        <dbReference type="ARBA" id="ARBA00022833"/>
    </source>
</evidence>
<dbReference type="EMBL" id="JAFBMS010000010">
    <property type="protein sequence ID" value="KAG9348789.1"/>
    <property type="molecule type" value="Genomic_DNA"/>
</dbReference>
<evidence type="ECO:0000259" key="12">
    <source>
        <dbReference type="PROSITE" id="PS50097"/>
    </source>
</evidence>
<feature type="compositionally biased region" description="Basic and acidic residues" evidence="11">
    <location>
        <begin position="683"/>
        <end position="704"/>
    </location>
</feature>
<dbReference type="Pfam" id="PF00651">
    <property type="entry name" value="BTB"/>
    <property type="match status" value="1"/>
</dbReference>
<evidence type="ECO:0000259" key="13">
    <source>
        <dbReference type="PROSITE" id="PS50157"/>
    </source>
</evidence>
<dbReference type="GO" id="GO:0008270">
    <property type="term" value="F:zinc ion binding"/>
    <property type="evidence" value="ECO:0007669"/>
    <property type="project" value="UniProtKB-KW"/>
</dbReference>
<name>A0A8T2P965_9TELE</name>
<feature type="domain" description="BTB" evidence="12">
    <location>
        <begin position="169"/>
        <end position="201"/>
    </location>
</feature>
<dbReference type="SUPFAM" id="SSF54695">
    <property type="entry name" value="POZ domain"/>
    <property type="match status" value="1"/>
</dbReference>
<dbReference type="SMART" id="SM00225">
    <property type="entry name" value="BTB"/>
    <property type="match status" value="1"/>
</dbReference>
<keyword evidence="7" id="KW-0238">DNA-binding</keyword>
<feature type="region of interest" description="Disordered" evidence="11">
    <location>
        <begin position="800"/>
        <end position="879"/>
    </location>
</feature>
<feature type="compositionally biased region" description="Low complexity" evidence="11">
    <location>
        <begin position="426"/>
        <end position="437"/>
    </location>
</feature>
<dbReference type="PANTHER" id="PTHR46105:SF5">
    <property type="entry name" value="ZINC FINGER AND BTB DOMAIN-CONTAINING PROTEIN 44 ISOFORM X1"/>
    <property type="match status" value="1"/>
</dbReference>
<evidence type="ECO:0000313" key="14">
    <source>
        <dbReference type="EMBL" id="KAG9348789.1"/>
    </source>
</evidence>
<dbReference type="AlphaFoldDB" id="A0A8T2P965"/>
<dbReference type="PANTHER" id="PTHR46105">
    <property type="entry name" value="AGAP004733-PA"/>
    <property type="match status" value="1"/>
</dbReference>
<dbReference type="Gene3D" id="3.30.710.10">
    <property type="entry name" value="Potassium Channel Kv1.1, Chain A"/>
    <property type="match status" value="1"/>
</dbReference>
<accession>A0A8T2P965</accession>
<feature type="compositionally biased region" description="Polar residues" evidence="11">
    <location>
        <begin position="266"/>
        <end position="275"/>
    </location>
</feature>
<evidence type="ECO:0000313" key="15">
    <source>
        <dbReference type="Proteomes" id="UP000824540"/>
    </source>
</evidence>
<evidence type="ECO:0000256" key="11">
    <source>
        <dbReference type="SAM" id="MobiDB-lite"/>
    </source>
</evidence>
<dbReference type="OrthoDB" id="6425912at2759"/>
<feature type="compositionally biased region" description="Polar residues" evidence="11">
    <location>
        <begin position="249"/>
        <end position="259"/>
    </location>
</feature>
<evidence type="ECO:0000256" key="2">
    <source>
        <dbReference type="ARBA" id="ARBA00022723"/>
    </source>
</evidence>
<evidence type="ECO:0000256" key="8">
    <source>
        <dbReference type="ARBA" id="ARBA00023163"/>
    </source>
</evidence>
<comment type="caution">
    <text evidence="14">The sequence shown here is derived from an EMBL/GenBank/DDBJ whole genome shotgun (WGS) entry which is preliminary data.</text>
</comment>
<keyword evidence="9" id="KW-0539">Nucleus</keyword>
<keyword evidence="3" id="KW-0677">Repeat</keyword>
<feature type="compositionally biased region" description="Basic and acidic residues" evidence="11">
    <location>
        <begin position="312"/>
        <end position="322"/>
    </location>
</feature>
<feature type="compositionally biased region" description="Basic and acidic residues" evidence="11">
    <location>
        <begin position="407"/>
        <end position="418"/>
    </location>
</feature>
<keyword evidence="2" id="KW-0479">Metal-binding</keyword>
<keyword evidence="6" id="KW-0805">Transcription regulation</keyword>
<dbReference type="PROSITE" id="PS50097">
    <property type="entry name" value="BTB"/>
    <property type="match status" value="1"/>
</dbReference>
<dbReference type="GO" id="GO:0005634">
    <property type="term" value="C:nucleus"/>
    <property type="evidence" value="ECO:0007669"/>
    <property type="project" value="UniProtKB-SubCell"/>
</dbReference>
<proteinExistence type="predicted"/>
<dbReference type="Proteomes" id="UP000824540">
    <property type="component" value="Unassembled WGS sequence"/>
</dbReference>
<evidence type="ECO:0000256" key="1">
    <source>
        <dbReference type="ARBA" id="ARBA00004123"/>
    </source>
</evidence>
<dbReference type="InterPro" id="IPR050457">
    <property type="entry name" value="ZnFinger_BTB_dom_contain"/>
</dbReference>
<dbReference type="InterPro" id="IPR011333">
    <property type="entry name" value="SKP1/BTB/POZ_sf"/>
</dbReference>
<evidence type="ECO:0000256" key="9">
    <source>
        <dbReference type="ARBA" id="ARBA00023242"/>
    </source>
</evidence>
<feature type="region of interest" description="Disordered" evidence="11">
    <location>
        <begin position="242"/>
        <end position="453"/>
    </location>
</feature>
<dbReference type="Gene3D" id="1.10.340.70">
    <property type="match status" value="1"/>
</dbReference>
<dbReference type="SUPFAM" id="SSF57667">
    <property type="entry name" value="beta-beta-alpha zinc fingers"/>
    <property type="match status" value="1"/>
</dbReference>
<evidence type="ECO:0000256" key="4">
    <source>
        <dbReference type="ARBA" id="ARBA00022771"/>
    </source>
</evidence>
<dbReference type="GO" id="GO:0000981">
    <property type="term" value="F:DNA-binding transcription factor activity, RNA polymerase II-specific"/>
    <property type="evidence" value="ECO:0007669"/>
    <property type="project" value="TreeGrafter"/>
</dbReference>
<dbReference type="SMART" id="SM00355">
    <property type="entry name" value="ZnF_C2H2"/>
    <property type="match status" value="2"/>
</dbReference>
<evidence type="ECO:0000256" key="3">
    <source>
        <dbReference type="ARBA" id="ARBA00022737"/>
    </source>
</evidence>
<dbReference type="Gene3D" id="3.30.160.60">
    <property type="entry name" value="Classic Zinc Finger"/>
    <property type="match status" value="1"/>
</dbReference>
<feature type="domain" description="C2H2-type" evidence="13">
    <location>
        <begin position="941"/>
        <end position="963"/>
    </location>
</feature>
<evidence type="ECO:0000256" key="10">
    <source>
        <dbReference type="PROSITE-ProRule" id="PRU00042"/>
    </source>
</evidence>
<feature type="compositionally biased region" description="Low complexity" evidence="11">
    <location>
        <begin position="654"/>
        <end position="665"/>
    </location>
</feature>
<keyword evidence="15" id="KW-1185">Reference proteome</keyword>
<sequence length="977" mass="108323">MAGDCIYNPHYANDDTFGNKHLLGKKQELARDFNVLDAMKGNASTSVAASSPYFEIIDGVLYRKKLEKGYTNYREVLDKDRRQNAIATFHLKGKGHHTLEDTYRFVAENYWWEGMYFHIREYVLGCQECQAQQERKKAQPELCVSRTLASHGNSVLSKLRGQREAGLFCDITLKTSGRSFPAHKAVLAAVSDEEIFLPLLEFSYTSTLSLRAEDLGEVSTMARHFRMWAAVEACRAIQSEQRIGRGRSGATTNNLRSTNCPPPFSVSPQLANGQQYRPMGAGGVHGKRKRDRSVLEEEPAGPHRKRLPPPATRERITHESLKPSEGVGRPPTRSLTRCLPQGENGLPLSPTRRLKLMDFKSPSSKVKLPPAPRAPSSSAPAAPVSPQAHRQPTRVLRSGTMAPQVRQPKEVGSLERKALKVPALNSTPTPSSTPSSSRCKQRLSFPEAGPGAGLGVSMVKEEPVEEEVQSSSMLEKYRLLSVLGLQRKSLLPDPVQLTGWRQKKRLRKLKVSSYSLTARRKPRLARPVISPGDAGNAAVLPLRPIKVEPPEPVAVEEVRLKRGPRRGRSTSGAVEPQERRELRRSVRIRDAPLLGLPRLRARKAETGSRILRRKHVRVKREPAAFAITPPALPSCSTLGLHQGEHFLSLRARGSIPDSSPPSKSSARVGRRAKYNSTRPGKAAKRDRASVSQRGRCEPGQDVRRAGSYAPLWQETSTALSGIRNNGSCSSSADAHLHTLRMAIKDEPADPVPVTTPIAMTMELGKRRSKPPIKLLDPGFLFDFGGVKREEESVDICLTRSVSQGPGRPRRAALGPGAPQGFDREQPRLRGVVSGPMPKKRVTTRLRGGGGAQGGSHRPCPANSGKPKSVGNLPKKRRQQLPLQSRRLRLLESTRRVRWRQLRGVRGHAPVTSHTCVQCRATYRNCDSLIMHQIRHIEGKHWPCPLCSKTFFRQSNVQNHIRTHDQKLYKCRVCISAA</sequence>
<dbReference type="InterPro" id="IPR000210">
    <property type="entry name" value="BTB/POZ_dom"/>
</dbReference>
<evidence type="ECO:0000256" key="7">
    <source>
        <dbReference type="ARBA" id="ARBA00023125"/>
    </source>
</evidence>
<keyword evidence="8" id="KW-0804">Transcription</keyword>
<dbReference type="PROSITE" id="PS50157">
    <property type="entry name" value="ZINC_FINGER_C2H2_2"/>
    <property type="match status" value="1"/>
</dbReference>
<dbReference type="InterPro" id="IPR013087">
    <property type="entry name" value="Znf_C2H2_type"/>
</dbReference>
<feature type="region of interest" description="Disordered" evidence="11">
    <location>
        <begin position="651"/>
        <end position="709"/>
    </location>
</feature>